<gene>
    <name evidence="3" type="ORF">D7316_03822</name>
</gene>
<proteinExistence type="predicted"/>
<evidence type="ECO:0000256" key="1">
    <source>
        <dbReference type="SAM" id="SignalP"/>
    </source>
</evidence>
<dbReference type="KEGG" id="gom:D7316_03822"/>
<dbReference type="AlphaFoldDB" id="A0A3G8JQ18"/>
<sequence>MRITTTAKRTASAGLLAVAAGASLLAVPAEANADTGHIYGAIAISPRTGNTAYAINYSSSIAAKRAAEAKCQASDCQWVVQMDRNCGAVTQQPSSRRWGWAYAPTRRAAEVTAASKSGPGSRTIIWACTAGA</sequence>
<evidence type="ECO:0000259" key="2">
    <source>
        <dbReference type="Pfam" id="PF13827"/>
    </source>
</evidence>
<dbReference type="Proteomes" id="UP000271469">
    <property type="component" value="Chromosome"/>
</dbReference>
<accession>A0A3G8JQ18</accession>
<keyword evidence="1" id="KW-0732">Signal</keyword>
<dbReference type="Pfam" id="PF13827">
    <property type="entry name" value="DUF4189"/>
    <property type="match status" value="1"/>
</dbReference>
<feature type="signal peptide" evidence="1">
    <location>
        <begin position="1"/>
        <end position="33"/>
    </location>
</feature>
<name>A0A3G8JQ18_9ACTN</name>
<evidence type="ECO:0000313" key="4">
    <source>
        <dbReference type="Proteomes" id="UP000271469"/>
    </source>
</evidence>
<dbReference type="RefSeq" id="WP_232016975.1">
    <property type="nucleotide sequence ID" value="NZ_CP033972.1"/>
</dbReference>
<organism evidence="3 4">
    <name type="scientific">Gordonia insulae</name>
    <dbReference type="NCBI Taxonomy" id="2420509"/>
    <lineage>
        <taxon>Bacteria</taxon>
        <taxon>Bacillati</taxon>
        <taxon>Actinomycetota</taxon>
        <taxon>Actinomycetes</taxon>
        <taxon>Mycobacteriales</taxon>
        <taxon>Gordoniaceae</taxon>
        <taxon>Gordonia</taxon>
    </lineage>
</organism>
<reference evidence="3 4" key="1">
    <citation type="submission" date="2018-11" db="EMBL/GenBank/DDBJ databases">
        <title>Gordonia insulae sp. nov., isolated from an island soil.</title>
        <authorList>
            <person name="Kim Y.S."/>
            <person name="Kim S.B."/>
        </authorList>
    </citation>
    <scope>NUCLEOTIDE SEQUENCE [LARGE SCALE GENOMIC DNA]</scope>
    <source>
        <strain evidence="3 4">MMS17-SY073</strain>
    </source>
</reference>
<protein>
    <recommendedName>
        <fullName evidence="2">DUF4189 domain-containing protein</fullName>
    </recommendedName>
</protein>
<feature type="domain" description="DUF4189" evidence="2">
    <location>
        <begin position="39"/>
        <end position="128"/>
    </location>
</feature>
<dbReference type="InterPro" id="IPR025240">
    <property type="entry name" value="DUF4189"/>
</dbReference>
<dbReference type="EMBL" id="CP033972">
    <property type="protein sequence ID" value="AZG47214.1"/>
    <property type="molecule type" value="Genomic_DNA"/>
</dbReference>
<evidence type="ECO:0000313" key="3">
    <source>
        <dbReference type="EMBL" id="AZG47214.1"/>
    </source>
</evidence>
<feature type="chain" id="PRO_5017969426" description="DUF4189 domain-containing protein" evidence="1">
    <location>
        <begin position="34"/>
        <end position="132"/>
    </location>
</feature>
<keyword evidence="4" id="KW-1185">Reference proteome</keyword>